<dbReference type="Proteomes" id="UP000832034">
    <property type="component" value="Chromosome"/>
</dbReference>
<keyword evidence="2" id="KW-1185">Reference proteome</keyword>
<name>A0ABY4EFU3_VITST</name>
<evidence type="ECO:0000313" key="1">
    <source>
        <dbReference type="EMBL" id="UOO93588.1"/>
    </source>
</evidence>
<organism evidence="1 2">
    <name type="scientific">Vitreoscilla stercoraria</name>
    <dbReference type="NCBI Taxonomy" id="61"/>
    <lineage>
        <taxon>Bacteria</taxon>
        <taxon>Pseudomonadati</taxon>
        <taxon>Pseudomonadota</taxon>
        <taxon>Betaproteobacteria</taxon>
        <taxon>Neisseriales</taxon>
        <taxon>Neisseriaceae</taxon>
        <taxon>Vitreoscilla</taxon>
    </lineage>
</organism>
<evidence type="ECO:0000313" key="2">
    <source>
        <dbReference type="Proteomes" id="UP000832034"/>
    </source>
</evidence>
<sequence length="102" mass="11683">MIGFLYITPNDNFDCLELNGPAAHAVFDAIKEPMSKQLGAEWFKRAEFEFEVLEEINLTELSADDFNLVCSLILNAAKDNTWIAAFEPELQKQLKIDPRYKN</sequence>
<dbReference type="EMBL" id="CP091512">
    <property type="protein sequence ID" value="UOO93588.1"/>
    <property type="molecule type" value="Genomic_DNA"/>
</dbReference>
<protein>
    <submittedName>
        <fullName evidence="1">Uncharacterized protein</fullName>
    </submittedName>
</protein>
<gene>
    <name evidence="1" type="ORF">LVJ81_06070</name>
</gene>
<proteinExistence type="predicted"/>
<reference evidence="1" key="1">
    <citation type="submission" date="2021-12" db="EMBL/GenBank/DDBJ databases">
        <authorList>
            <person name="Veyrier F.J."/>
        </authorList>
    </citation>
    <scope>NUCLEOTIDE SEQUENCE</scope>
    <source>
        <strain evidence="1">SAG 1488-6</strain>
    </source>
</reference>
<reference evidence="1" key="2">
    <citation type="journal article" date="2022" name="Res Sq">
        <title>Evolution of multicellular longitudinally dividing oral cavity symbionts (Neisseriaceae).</title>
        <authorList>
            <person name="Nyongesa S."/>
            <person name="Weber P."/>
            <person name="Bernet E."/>
            <person name="Pullido F."/>
            <person name="Nieckarz M."/>
            <person name="Delaby M."/>
            <person name="Nieves C."/>
            <person name="Viehboeck T."/>
            <person name="Krause N."/>
            <person name="Rivera-Millot A."/>
            <person name="Nakamura A."/>
            <person name="Vischer N."/>
            <person name="VanNieuwenhze M."/>
            <person name="Brun Y."/>
            <person name="Cava F."/>
            <person name="Bulgheresi S."/>
            <person name="Veyrier F."/>
        </authorList>
    </citation>
    <scope>NUCLEOTIDE SEQUENCE</scope>
    <source>
        <strain evidence="1">SAG 1488-6</strain>
    </source>
</reference>
<dbReference type="RefSeq" id="WP_019957794.1">
    <property type="nucleotide sequence ID" value="NZ_CP091512.1"/>
</dbReference>
<accession>A0ABY4EFU3</accession>